<keyword evidence="6" id="KW-0411">Iron-sulfur</keyword>
<dbReference type="EMBL" id="BLRV01000317">
    <property type="protein sequence ID" value="GFP22287.1"/>
    <property type="molecule type" value="Genomic_DNA"/>
</dbReference>
<dbReference type="InterPro" id="IPR017900">
    <property type="entry name" value="4Fe4S_Fe_S_CS"/>
</dbReference>
<dbReference type="Pfam" id="PF13187">
    <property type="entry name" value="Fer4_9"/>
    <property type="match status" value="1"/>
</dbReference>
<keyword evidence="8" id="KW-0670">Pyruvate</keyword>
<protein>
    <submittedName>
        <fullName evidence="8">Pyruvate formate lyase activating enzyme</fullName>
    </submittedName>
</protein>
<keyword evidence="2" id="KW-0004">4Fe-4S</keyword>
<evidence type="ECO:0000313" key="8">
    <source>
        <dbReference type="EMBL" id="GFP22287.1"/>
    </source>
</evidence>
<dbReference type="PROSITE" id="PS51379">
    <property type="entry name" value="4FE4S_FER_2"/>
    <property type="match status" value="2"/>
</dbReference>
<evidence type="ECO:0000256" key="4">
    <source>
        <dbReference type="ARBA" id="ARBA00022723"/>
    </source>
</evidence>
<evidence type="ECO:0000256" key="5">
    <source>
        <dbReference type="ARBA" id="ARBA00023004"/>
    </source>
</evidence>
<gene>
    <name evidence="8" type="ORF">HKBW3S06_01514</name>
</gene>
<evidence type="ECO:0000259" key="7">
    <source>
        <dbReference type="PROSITE" id="PS51379"/>
    </source>
</evidence>
<feature type="domain" description="4Fe-4S ferredoxin-type" evidence="7">
    <location>
        <begin position="5"/>
        <end position="31"/>
    </location>
</feature>
<comment type="cofactor">
    <cofactor evidence="1">
        <name>[4Fe-4S] cluster</name>
        <dbReference type="ChEBI" id="CHEBI:49883"/>
    </cofactor>
</comment>
<feature type="non-terminal residue" evidence="8">
    <location>
        <position position="140"/>
    </location>
</feature>
<dbReference type="AlphaFoldDB" id="A0A6V8NQC6"/>
<dbReference type="Gene3D" id="3.80.30.10">
    <property type="entry name" value="pyruvate-formate lyase- activating enzyme"/>
    <property type="match status" value="1"/>
</dbReference>
<dbReference type="PROSITE" id="PS00198">
    <property type="entry name" value="4FE4S_FER_1"/>
    <property type="match status" value="2"/>
</dbReference>
<accession>A0A6V8NQC6</accession>
<keyword evidence="4" id="KW-0479">Metal-binding</keyword>
<keyword evidence="5" id="KW-0408">Iron</keyword>
<feature type="domain" description="4Fe-4S ferredoxin-type" evidence="7">
    <location>
        <begin position="32"/>
        <end position="62"/>
    </location>
</feature>
<reference evidence="8 9" key="1">
    <citation type="journal article" date="2020" name="Front. Microbiol.">
        <title>Single-cell genomics of novel Actinobacteria with the Wood-Ljungdahl pathway discovered in a serpentinizing system.</title>
        <authorList>
            <person name="Merino N."/>
            <person name="Kawai M."/>
            <person name="Boyd E.S."/>
            <person name="Colman D.R."/>
            <person name="McGlynn S.E."/>
            <person name="Nealson K.H."/>
            <person name="Kurokawa K."/>
            <person name="Hongoh Y."/>
        </authorList>
    </citation>
    <scope>NUCLEOTIDE SEQUENCE [LARGE SCALE GENOMIC DNA]</scope>
    <source>
        <strain evidence="8 9">S06</strain>
    </source>
</reference>
<organism evidence="8 9">
    <name type="scientific">Candidatus Hakubella thermalkaliphila</name>
    <dbReference type="NCBI Taxonomy" id="2754717"/>
    <lineage>
        <taxon>Bacteria</taxon>
        <taxon>Bacillati</taxon>
        <taxon>Actinomycetota</taxon>
        <taxon>Actinomycetota incertae sedis</taxon>
        <taxon>Candidatus Hakubellales</taxon>
        <taxon>Candidatus Hakubellaceae</taxon>
        <taxon>Candidatus Hakubella</taxon>
    </lineage>
</organism>
<keyword evidence="3" id="KW-0949">S-adenosyl-L-methionine</keyword>
<dbReference type="GO" id="GO:0046872">
    <property type="term" value="F:metal ion binding"/>
    <property type="evidence" value="ECO:0007669"/>
    <property type="project" value="UniProtKB-KW"/>
</dbReference>
<dbReference type="InterPro" id="IPR034457">
    <property type="entry name" value="Organic_radical-activating"/>
</dbReference>
<evidence type="ECO:0000256" key="6">
    <source>
        <dbReference type="ARBA" id="ARBA00023014"/>
    </source>
</evidence>
<dbReference type="SUPFAM" id="SSF54862">
    <property type="entry name" value="4Fe-4S ferredoxins"/>
    <property type="match status" value="1"/>
</dbReference>
<dbReference type="Proteomes" id="UP000580051">
    <property type="component" value="Unassembled WGS sequence"/>
</dbReference>
<dbReference type="GO" id="GO:0016829">
    <property type="term" value="F:lyase activity"/>
    <property type="evidence" value="ECO:0007669"/>
    <property type="project" value="UniProtKB-KW"/>
</dbReference>
<dbReference type="PANTHER" id="PTHR30352">
    <property type="entry name" value="PYRUVATE FORMATE-LYASE-ACTIVATING ENZYME"/>
    <property type="match status" value="1"/>
</dbReference>
<keyword evidence="8" id="KW-0456">Lyase</keyword>
<sequence length="140" mass="15325">MDPTLEIGFYPADCIKCEDCVEACPTGASKIGLPERIDRAICKRCGTCAEVCPSGGLRQIGRFYEIDELLDIVLRDNIYYRTSGGGVTLSGGEPSLYVDYTSQLLEKLKSAGIHTAMETNGFFDWSQFSAKILGLLDLIL</sequence>
<proteinExistence type="predicted"/>
<evidence type="ECO:0000256" key="3">
    <source>
        <dbReference type="ARBA" id="ARBA00022691"/>
    </source>
</evidence>
<dbReference type="GO" id="GO:0051539">
    <property type="term" value="F:4 iron, 4 sulfur cluster binding"/>
    <property type="evidence" value="ECO:0007669"/>
    <property type="project" value="UniProtKB-KW"/>
</dbReference>
<dbReference type="Gene3D" id="3.30.70.20">
    <property type="match status" value="1"/>
</dbReference>
<evidence type="ECO:0000313" key="9">
    <source>
        <dbReference type="Proteomes" id="UP000580051"/>
    </source>
</evidence>
<evidence type="ECO:0000256" key="1">
    <source>
        <dbReference type="ARBA" id="ARBA00001966"/>
    </source>
</evidence>
<dbReference type="InterPro" id="IPR017896">
    <property type="entry name" value="4Fe4S_Fe-S-bd"/>
</dbReference>
<dbReference type="PANTHER" id="PTHR30352:SF4">
    <property type="entry name" value="PYRUVATE FORMATE-LYASE 2-ACTIVATING ENZYME"/>
    <property type="match status" value="1"/>
</dbReference>
<comment type="caution">
    <text evidence="8">The sequence shown here is derived from an EMBL/GenBank/DDBJ whole genome shotgun (WGS) entry which is preliminary data.</text>
</comment>
<evidence type="ECO:0000256" key="2">
    <source>
        <dbReference type="ARBA" id="ARBA00022485"/>
    </source>
</evidence>
<name>A0A6V8NQC6_9ACTN</name>